<evidence type="ECO:0000256" key="4">
    <source>
        <dbReference type="ARBA" id="ARBA00005385"/>
    </source>
</evidence>
<dbReference type="GO" id="GO:0034451">
    <property type="term" value="C:centriolar satellite"/>
    <property type="evidence" value="ECO:0007669"/>
    <property type="project" value="UniProtKB-SubCell"/>
</dbReference>
<keyword evidence="5" id="KW-0963">Cytoplasm</keyword>
<dbReference type="Gene3D" id="1.20.960.40">
    <property type="match status" value="1"/>
</dbReference>
<evidence type="ECO:0000256" key="12">
    <source>
        <dbReference type="ARBA" id="ARBA00081996"/>
    </source>
</evidence>
<dbReference type="FunFam" id="1.20.960.40:FF:000002">
    <property type="entry name" value="LisH domain-containing protein FOPNL"/>
    <property type="match status" value="1"/>
</dbReference>
<dbReference type="InterPro" id="IPR006594">
    <property type="entry name" value="LisH"/>
</dbReference>
<sequence length="160" mass="17946">MASTDELKEVLKESLENRGVLGQIKARIRAEVFTALNDQTENKPQLSNENVLINELIREYLEYNNYKYAASVLVSESGMHPSPLDRDFLKNELNIVEDGPSRSVPLMYSLISTYSNQHRPKNKQTGASKQPKAAFLEHIEKDLGPGVSEGDPVFVKSGRL</sequence>
<evidence type="ECO:0000259" key="14">
    <source>
        <dbReference type="Pfam" id="PF09398"/>
    </source>
</evidence>
<evidence type="ECO:0000313" key="15">
    <source>
        <dbReference type="EMBL" id="KAK6171587.1"/>
    </source>
</evidence>
<dbReference type="GO" id="GO:0031514">
    <property type="term" value="C:motile cilium"/>
    <property type="evidence" value="ECO:0007669"/>
    <property type="project" value="TreeGrafter"/>
</dbReference>
<evidence type="ECO:0000256" key="13">
    <source>
        <dbReference type="SAM" id="MobiDB-lite"/>
    </source>
</evidence>
<evidence type="ECO:0000256" key="9">
    <source>
        <dbReference type="ARBA" id="ARBA00055043"/>
    </source>
</evidence>
<evidence type="ECO:0000256" key="3">
    <source>
        <dbReference type="ARBA" id="ARBA00004607"/>
    </source>
</evidence>
<feature type="region of interest" description="Disordered" evidence="13">
    <location>
        <begin position="138"/>
        <end position="160"/>
    </location>
</feature>
<dbReference type="Proteomes" id="UP001347796">
    <property type="component" value="Unassembled WGS sequence"/>
</dbReference>
<dbReference type="PANTHER" id="PTHR15431:SF19">
    <property type="entry name" value="CENTROSOMAL PROTEIN 20-RELATED"/>
    <property type="match status" value="1"/>
</dbReference>
<dbReference type="PROSITE" id="PS50896">
    <property type="entry name" value="LISH"/>
    <property type="match status" value="1"/>
</dbReference>
<evidence type="ECO:0000256" key="6">
    <source>
        <dbReference type="ARBA" id="ARBA00022794"/>
    </source>
</evidence>
<organism evidence="15 16">
    <name type="scientific">Patella caerulea</name>
    <name type="common">Rayed Mediterranean limpet</name>
    <dbReference type="NCBI Taxonomy" id="87958"/>
    <lineage>
        <taxon>Eukaryota</taxon>
        <taxon>Metazoa</taxon>
        <taxon>Spiralia</taxon>
        <taxon>Lophotrochozoa</taxon>
        <taxon>Mollusca</taxon>
        <taxon>Gastropoda</taxon>
        <taxon>Patellogastropoda</taxon>
        <taxon>Patelloidea</taxon>
        <taxon>Patellidae</taxon>
        <taxon>Patella</taxon>
    </lineage>
</organism>
<dbReference type="EMBL" id="JAZGQO010000014">
    <property type="protein sequence ID" value="KAK6171587.1"/>
    <property type="molecule type" value="Genomic_DNA"/>
</dbReference>
<evidence type="ECO:0000256" key="1">
    <source>
        <dbReference type="ARBA" id="ARBA00004120"/>
    </source>
</evidence>
<feature type="domain" description="FGFR1 oncogene partner (FOP) N-terminal dimerisation" evidence="14">
    <location>
        <begin position="42"/>
        <end position="112"/>
    </location>
</feature>
<reference evidence="15 16" key="1">
    <citation type="submission" date="2024-01" db="EMBL/GenBank/DDBJ databases">
        <title>The genome of the rayed Mediterranean limpet Patella caerulea (Linnaeus, 1758).</title>
        <authorList>
            <person name="Anh-Thu Weber A."/>
            <person name="Halstead-Nussloch G."/>
        </authorList>
    </citation>
    <scope>NUCLEOTIDE SEQUENCE [LARGE SCALE GENOMIC DNA]</scope>
    <source>
        <strain evidence="15">AATW-2023a</strain>
        <tissue evidence="15">Whole specimen</tissue>
    </source>
</reference>
<evidence type="ECO:0000256" key="10">
    <source>
        <dbReference type="ARBA" id="ARBA00070736"/>
    </source>
</evidence>
<comment type="function">
    <text evidence="9">Involved in the biogenesis of cilia. Required for the recruitment of PLK1 to centrosomes and S phase progression.</text>
</comment>
<dbReference type="GO" id="GO:0034453">
    <property type="term" value="P:microtubule anchoring"/>
    <property type="evidence" value="ECO:0007669"/>
    <property type="project" value="InterPro"/>
</dbReference>
<proteinExistence type="inferred from homology"/>
<keyword evidence="16" id="KW-1185">Reference proteome</keyword>
<dbReference type="Pfam" id="PF09398">
    <property type="entry name" value="FOP_dimer"/>
    <property type="match status" value="1"/>
</dbReference>
<evidence type="ECO:0000256" key="8">
    <source>
        <dbReference type="ARBA" id="ARBA00023273"/>
    </source>
</evidence>
<dbReference type="GO" id="GO:0060271">
    <property type="term" value="P:cilium assembly"/>
    <property type="evidence" value="ECO:0007669"/>
    <property type="project" value="TreeGrafter"/>
</dbReference>
<comment type="similarity">
    <text evidence="4">Belongs to the CEP43 family.</text>
</comment>
<dbReference type="PANTHER" id="PTHR15431">
    <property type="entry name" value="FGFR1 ONCOGENE PARTNER/LISH DOMAIN-CONTAINING PROTEIN"/>
    <property type="match status" value="1"/>
</dbReference>
<dbReference type="InterPro" id="IPR018993">
    <property type="entry name" value="FOP_dimerisation-dom_N"/>
</dbReference>
<accession>A0AAN8J6Y6</accession>
<dbReference type="AlphaFoldDB" id="A0AAN8J6Y6"/>
<comment type="caution">
    <text evidence="15">The sequence shown here is derived from an EMBL/GenBank/DDBJ whole genome shotgun (WGS) entry which is preliminary data.</text>
</comment>
<dbReference type="GO" id="GO:0036064">
    <property type="term" value="C:ciliary basal body"/>
    <property type="evidence" value="ECO:0007669"/>
    <property type="project" value="TreeGrafter"/>
</dbReference>
<evidence type="ECO:0000256" key="7">
    <source>
        <dbReference type="ARBA" id="ARBA00023212"/>
    </source>
</evidence>
<keyword evidence="7" id="KW-0206">Cytoskeleton</keyword>
<gene>
    <name evidence="15" type="ORF">SNE40_019743</name>
</gene>
<protein>
    <recommendedName>
        <fullName evidence="10">Centrosomal protein 20</fullName>
    </recommendedName>
    <alternativeName>
        <fullName evidence="11">FGFR1OP N-terminal-like protein</fullName>
    </alternativeName>
    <alternativeName>
        <fullName evidence="12">LisH domain-containing protein FOPNL</fullName>
    </alternativeName>
</protein>
<evidence type="ECO:0000256" key="11">
    <source>
        <dbReference type="ARBA" id="ARBA00076755"/>
    </source>
</evidence>
<keyword evidence="8" id="KW-0966">Cell projection</keyword>
<evidence type="ECO:0000256" key="5">
    <source>
        <dbReference type="ARBA" id="ARBA00022490"/>
    </source>
</evidence>
<comment type="subcellular location">
    <subcellularLocation>
        <location evidence="1">Cytoplasm</location>
        <location evidence="1">Cytoskeleton</location>
        <location evidence="1">Cilium basal body</location>
    </subcellularLocation>
    <subcellularLocation>
        <location evidence="3">Cytoplasm</location>
        <location evidence="3">Cytoskeleton</location>
        <location evidence="3">Microtubule organizing center</location>
        <location evidence="3">Centrosome</location>
        <location evidence="3">Centriolar satellite</location>
    </subcellularLocation>
    <subcellularLocation>
        <location evidence="2">Cytoplasmic granule</location>
    </subcellularLocation>
</comment>
<evidence type="ECO:0000313" key="16">
    <source>
        <dbReference type="Proteomes" id="UP001347796"/>
    </source>
</evidence>
<name>A0AAN8J6Y6_PATCE</name>
<keyword evidence="6" id="KW-0970">Cilium biogenesis/degradation</keyword>
<evidence type="ECO:0000256" key="2">
    <source>
        <dbReference type="ARBA" id="ARBA00004463"/>
    </source>
</evidence>